<comment type="catalytic activity">
    <reaction evidence="1">
        <text>[E2 ubiquitin-conjugating enzyme]-S-ubiquitinyl-L-cysteine + [acceptor protein]-L-lysine = [E2 ubiquitin-conjugating enzyme]-L-cysteine + [acceptor protein]-N(6)-ubiquitinyl-L-lysine.</text>
        <dbReference type="EC" id="2.3.2.31"/>
    </reaction>
</comment>
<keyword evidence="10 13" id="KW-0863">Zinc-finger</keyword>
<dbReference type="Gene3D" id="1.20.120.1750">
    <property type="match status" value="1"/>
</dbReference>
<dbReference type="PROSITE" id="PS00518">
    <property type="entry name" value="ZF_RING_1"/>
    <property type="match status" value="1"/>
</dbReference>
<evidence type="ECO:0000259" key="16">
    <source>
        <dbReference type="PROSITE" id="PS51873"/>
    </source>
</evidence>
<dbReference type="Gene3D" id="3.30.420.10">
    <property type="entry name" value="Ribonuclease H-like superfamily/Ribonuclease H"/>
    <property type="match status" value="1"/>
</dbReference>
<dbReference type="InterPro" id="IPR001841">
    <property type="entry name" value="Znf_RING"/>
</dbReference>
<evidence type="ECO:0000256" key="14">
    <source>
        <dbReference type="SAM" id="Coils"/>
    </source>
</evidence>
<evidence type="ECO:0000256" key="4">
    <source>
        <dbReference type="ARBA" id="ARBA00004906"/>
    </source>
</evidence>
<dbReference type="Pfam" id="PF01485">
    <property type="entry name" value="IBR"/>
    <property type="match status" value="2"/>
</dbReference>
<dbReference type="GO" id="GO:0061630">
    <property type="term" value="F:ubiquitin protein ligase activity"/>
    <property type="evidence" value="ECO:0007669"/>
    <property type="project" value="UniProtKB-EC"/>
</dbReference>
<accession>A0AAW1XTW9</accession>
<evidence type="ECO:0000256" key="13">
    <source>
        <dbReference type="PROSITE-ProRule" id="PRU00175"/>
    </source>
</evidence>
<evidence type="ECO:0000259" key="15">
    <source>
        <dbReference type="PROSITE" id="PS50089"/>
    </source>
</evidence>
<dbReference type="InterPro" id="IPR012337">
    <property type="entry name" value="RNaseH-like_sf"/>
</dbReference>
<comment type="pathway">
    <text evidence="4">Protein modification; protein ubiquitination.</text>
</comment>
<dbReference type="InterPro" id="IPR013083">
    <property type="entry name" value="Znf_RING/FYVE/PHD"/>
</dbReference>
<dbReference type="GO" id="GO:0003676">
    <property type="term" value="F:nucleic acid binding"/>
    <property type="evidence" value="ECO:0007669"/>
    <property type="project" value="InterPro"/>
</dbReference>
<keyword evidence="7" id="KW-0808">Transferase</keyword>
<reference evidence="17 18" key="1">
    <citation type="journal article" date="2023" name="G3 (Bethesda)">
        <title>A chromosome-length genome assembly and annotation of blackberry (Rubus argutus, cv. 'Hillquist').</title>
        <authorList>
            <person name="Bruna T."/>
            <person name="Aryal R."/>
            <person name="Dudchenko O."/>
            <person name="Sargent D.J."/>
            <person name="Mead D."/>
            <person name="Buti M."/>
            <person name="Cavallini A."/>
            <person name="Hytonen T."/>
            <person name="Andres J."/>
            <person name="Pham M."/>
            <person name="Weisz D."/>
            <person name="Mascagni F."/>
            <person name="Usai G."/>
            <person name="Natali L."/>
            <person name="Bassil N."/>
            <person name="Fernandez G.E."/>
            <person name="Lomsadze A."/>
            <person name="Armour M."/>
            <person name="Olukolu B."/>
            <person name="Poorten T."/>
            <person name="Britton C."/>
            <person name="Davik J."/>
            <person name="Ashrafi H."/>
            <person name="Aiden E.L."/>
            <person name="Borodovsky M."/>
            <person name="Worthington M."/>
        </authorList>
    </citation>
    <scope>NUCLEOTIDE SEQUENCE [LARGE SCALE GENOMIC DNA]</scope>
    <source>
        <strain evidence="17">PI 553951</strain>
    </source>
</reference>
<dbReference type="InterPro" id="IPR044066">
    <property type="entry name" value="TRIAD_supradom"/>
</dbReference>
<evidence type="ECO:0000256" key="12">
    <source>
        <dbReference type="ARBA" id="ARBA00022833"/>
    </source>
</evidence>
<gene>
    <name evidence="17" type="ORF">M0R45_016891</name>
</gene>
<evidence type="ECO:0000313" key="18">
    <source>
        <dbReference type="Proteomes" id="UP001457282"/>
    </source>
</evidence>
<dbReference type="InterPro" id="IPR036397">
    <property type="entry name" value="RNaseH_sf"/>
</dbReference>
<dbReference type="Gene3D" id="3.30.40.10">
    <property type="entry name" value="Zinc/RING finger domain, C3HC4 (zinc finger)"/>
    <property type="match status" value="1"/>
</dbReference>
<dbReference type="SUPFAM" id="SSF57850">
    <property type="entry name" value="RING/U-box"/>
    <property type="match status" value="3"/>
</dbReference>
<dbReference type="CDD" id="cd22584">
    <property type="entry name" value="Rcat_RBR_unk"/>
    <property type="match status" value="1"/>
</dbReference>
<dbReference type="EMBL" id="JBEDUW010000003">
    <property type="protein sequence ID" value="KAK9940220.1"/>
    <property type="molecule type" value="Genomic_DNA"/>
</dbReference>
<protein>
    <recommendedName>
        <fullName evidence="6">RBR-type E3 ubiquitin transferase</fullName>
        <ecNumber evidence="6">2.3.2.31</ecNumber>
    </recommendedName>
</protein>
<dbReference type="FunFam" id="3.30.420.10:FF:000076">
    <property type="entry name" value="RBR-type E3 ubiquitin transferase"/>
    <property type="match status" value="1"/>
</dbReference>
<evidence type="ECO:0000256" key="8">
    <source>
        <dbReference type="ARBA" id="ARBA00022723"/>
    </source>
</evidence>
<dbReference type="PROSITE" id="PS50089">
    <property type="entry name" value="ZF_RING_2"/>
    <property type="match status" value="1"/>
</dbReference>
<dbReference type="InterPro" id="IPR002156">
    <property type="entry name" value="RNaseH_domain"/>
</dbReference>
<comment type="cofactor">
    <cofactor evidence="2">
        <name>Zn(2+)</name>
        <dbReference type="ChEBI" id="CHEBI:29105"/>
    </cofactor>
</comment>
<comment type="similarity">
    <text evidence="5">Belongs to the RBR family. Ariadne subfamily.</text>
</comment>
<dbReference type="GO" id="GO:0004523">
    <property type="term" value="F:RNA-DNA hybrid ribonuclease activity"/>
    <property type="evidence" value="ECO:0007669"/>
    <property type="project" value="InterPro"/>
</dbReference>
<evidence type="ECO:0000313" key="17">
    <source>
        <dbReference type="EMBL" id="KAK9940220.1"/>
    </source>
</evidence>
<feature type="coiled-coil region" evidence="14">
    <location>
        <begin position="82"/>
        <end position="109"/>
    </location>
</feature>
<evidence type="ECO:0000256" key="10">
    <source>
        <dbReference type="ARBA" id="ARBA00022771"/>
    </source>
</evidence>
<dbReference type="SMART" id="SM00647">
    <property type="entry name" value="IBR"/>
    <property type="match status" value="2"/>
</dbReference>
<evidence type="ECO:0000256" key="3">
    <source>
        <dbReference type="ARBA" id="ARBA00003976"/>
    </source>
</evidence>
<dbReference type="InterPro" id="IPR031127">
    <property type="entry name" value="E3_UB_ligase_RBR"/>
</dbReference>
<feature type="domain" description="RING-type" evidence="16">
    <location>
        <begin position="311"/>
        <end position="528"/>
    </location>
</feature>
<keyword evidence="11" id="KW-0833">Ubl conjugation pathway</keyword>
<keyword evidence="18" id="KW-1185">Reference proteome</keyword>
<dbReference type="Proteomes" id="UP001457282">
    <property type="component" value="Unassembled WGS sequence"/>
</dbReference>
<dbReference type="PROSITE" id="PS51873">
    <property type="entry name" value="TRIAD"/>
    <property type="match status" value="1"/>
</dbReference>
<dbReference type="SUPFAM" id="SSF53098">
    <property type="entry name" value="Ribonuclease H-like"/>
    <property type="match status" value="1"/>
</dbReference>
<dbReference type="PANTHER" id="PTHR11685">
    <property type="entry name" value="RBR FAMILY RING FINGER AND IBR DOMAIN-CONTAINING"/>
    <property type="match status" value="1"/>
</dbReference>
<evidence type="ECO:0000256" key="6">
    <source>
        <dbReference type="ARBA" id="ARBA00012251"/>
    </source>
</evidence>
<name>A0AAW1XTW9_RUBAR</name>
<keyword evidence="12" id="KW-0862">Zinc</keyword>
<keyword evidence="8" id="KW-0479">Metal-binding</keyword>
<dbReference type="GO" id="GO:0008270">
    <property type="term" value="F:zinc ion binding"/>
    <property type="evidence" value="ECO:0007669"/>
    <property type="project" value="UniProtKB-KW"/>
</dbReference>
<keyword evidence="14" id="KW-0175">Coiled coil</keyword>
<organism evidence="17 18">
    <name type="scientific">Rubus argutus</name>
    <name type="common">Southern blackberry</name>
    <dbReference type="NCBI Taxonomy" id="59490"/>
    <lineage>
        <taxon>Eukaryota</taxon>
        <taxon>Viridiplantae</taxon>
        <taxon>Streptophyta</taxon>
        <taxon>Embryophyta</taxon>
        <taxon>Tracheophyta</taxon>
        <taxon>Spermatophyta</taxon>
        <taxon>Magnoliopsida</taxon>
        <taxon>eudicotyledons</taxon>
        <taxon>Gunneridae</taxon>
        <taxon>Pentapetalae</taxon>
        <taxon>rosids</taxon>
        <taxon>fabids</taxon>
        <taxon>Rosales</taxon>
        <taxon>Rosaceae</taxon>
        <taxon>Rosoideae</taxon>
        <taxon>Rosoideae incertae sedis</taxon>
        <taxon>Rubus</taxon>
    </lineage>
</organism>
<proteinExistence type="inferred from homology"/>
<dbReference type="AlphaFoldDB" id="A0AAW1XTW9"/>
<sequence length="535" mass="60776">MENLMEENDVHAILSEQRRELLAAKTLDSDLDFAFNLQMQEAMAASLALHPTSSSQFPPPLPPYEPNDDVLDIATTLLLEDMERFSQEYEDHERSVLEARKMKQDLDRRIHDQKFAIDVLDLPEDYWIKHGEVYERPYCTDGASSSSSTAVVQTECLKLYCKGLISEELVKNAKVAVGGIGVAICDPRDNLIFEVKKNLEALIDGERLSSEAAELEALIEGLNKALTLGLKNVTVFCDDNLLYQYVANRVVPGNSKMATLVNQVALLQKEFESCSPSLVARADIKFAFKFAREAIVSQITWHAETSNGKCLKETCVICYEETDVTQMFSIDGCLHRYCISCLKQHVEVSLLNGMVAHCPHEGCKSEVNIDSYENFFLAPKLVEVMNQRIKESSIPVTDRVYCQYPTCSALMSKKEVLEYTETSYAGAEQSGARKCMKCHYYFCINCLVPWHFETTCEEYQMSHNPPKEHQMLKSLAKKKLWRQCVKCNHMVELAHGCYHITCRCGFQFCYTCGAEWKNKKPCSCPLWDEQYILSA</sequence>
<dbReference type="EC" id="2.3.2.31" evidence="6"/>
<feature type="domain" description="RING-type" evidence="15">
    <location>
        <begin position="315"/>
        <end position="359"/>
    </location>
</feature>
<evidence type="ECO:0000256" key="11">
    <source>
        <dbReference type="ARBA" id="ARBA00022786"/>
    </source>
</evidence>
<comment type="caution">
    <text evidence="17">The sequence shown here is derived from an EMBL/GenBank/DDBJ whole genome shotgun (WGS) entry which is preliminary data.</text>
</comment>
<evidence type="ECO:0000256" key="9">
    <source>
        <dbReference type="ARBA" id="ARBA00022737"/>
    </source>
</evidence>
<dbReference type="Pfam" id="PF13456">
    <property type="entry name" value="RVT_3"/>
    <property type="match status" value="1"/>
</dbReference>
<comment type="function">
    <text evidence="3">Might act as an E3 ubiquitin-protein ligase, or as part of E3 complex, which accepts ubiquitin from specific E2 ubiquitin-conjugating enzymes and then transfers it to substrates.</text>
</comment>
<keyword evidence="9" id="KW-0677">Repeat</keyword>
<evidence type="ECO:0000256" key="7">
    <source>
        <dbReference type="ARBA" id="ARBA00022679"/>
    </source>
</evidence>
<dbReference type="InterPro" id="IPR002867">
    <property type="entry name" value="IBR_dom"/>
</dbReference>
<dbReference type="InterPro" id="IPR017907">
    <property type="entry name" value="Znf_RING_CS"/>
</dbReference>
<evidence type="ECO:0000256" key="5">
    <source>
        <dbReference type="ARBA" id="ARBA00005884"/>
    </source>
</evidence>
<dbReference type="FunFam" id="3.30.40.10:FF:000230">
    <property type="entry name" value="RBR-type E3 ubiquitin transferase"/>
    <property type="match status" value="1"/>
</dbReference>
<dbReference type="CDD" id="cd22582">
    <property type="entry name" value="BRcat_RBR_unk"/>
    <property type="match status" value="1"/>
</dbReference>
<dbReference type="GO" id="GO:0016567">
    <property type="term" value="P:protein ubiquitination"/>
    <property type="evidence" value="ECO:0007669"/>
    <property type="project" value="InterPro"/>
</dbReference>
<evidence type="ECO:0000256" key="2">
    <source>
        <dbReference type="ARBA" id="ARBA00001947"/>
    </source>
</evidence>
<evidence type="ECO:0000256" key="1">
    <source>
        <dbReference type="ARBA" id="ARBA00001798"/>
    </source>
</evidence>